<keyword evidence="4 11" id="KW-0863">Zinc-finger</keyword>
<keyword evidence="6 11" id="KW-0805">Transcription regulation</keyword>
<feature type="domain" description="NR LBD" evidence="14">
    <location>
        <begin position="155"/>
        <end position="373"/>
    </location>
</feature>
<dbReference type="GO" id="GO:0008270">
    <property type="term" value="F:zinc ion binding"/>
    <property type="evidence" value="ECO:0007669"/>
    <property type="project" value="UniProtKB-KW"/>
</dbReference>
<dbReference type="SUPFAM" id="SSF48508">
    <property type="entry name" value="Nuclear receptor ligand-binding domain"/>
    <property type="match status" value="1"/>
</dbReference>
<dbReference type="InterPro" id="IPR000536">
    <property type="entry name" value="Nucl_hrmn_rcpt_lig-bd"/>
</dbReference>
<keyword evidence="8 11" id="KW-0804">Transcription</keyword>
<evidence type="ECO:0008006" key="17">
    <source>
        <dbReference type="Google" id="ProtNLM"/>
    </source>
</evidence>
<feature type="domain" description="Nuclear receptor" evidence="13">
    <location>
        <begin position="19"/>
        <end position="94"/>
    </location>
</feature>
<evidence type="ECO:0000256" key="4">
    <source>
        <dbReference type="ARBA" id="ARBA00022771"/>
    </source>
</evidence>
<dbReference type="AlphaFoldDB" id="A0A2K6VV79"/>
<dbReference type="PROSITE" id="PS51030">
    <property type="entry name" value="NUCLEAR_REC_DBD_2"/>
    <property type="match status" value="1"/>
</dbReference>
<dbReference type="SMART" id="SM00430">
    <property type="entry name" value="HOLI"/>
    <property type="match status" value="1"/>
</dbReference>
<dbReference type="SUPFAM" id="SSF57716">
    <property type="entry name" value="Glucocorticoid receptor-like (DNA-binding domain)"/>
    <property type="match status" value="1"/>
</dbReference>
<evidence type="ECO:0000313" key="15">
    <source>
        <dbReference type="EnsemblMetazoa" id="OVOC2567.1"/>
    </source>
</evidence>
<keyword evidence="10 11" id="KW-0539">Nucleus</keyword>
<dbReference type="GO" id="GO:1900181">
    <property type="term" value="P:negative regulation of protein localization to nucleus"/>
    <property type="evidence" value="ECO:0007669"/>
    <property type="project" value="EnsemblMetazoa"/>
</dbReference>
<dbReference type="EnsemblMetazoa" id="OVOC2567.2">
    <property type="protein sequence ID" value="OVOC2567.2"/>
    <property type="gene ID" value="WBGene00239376"/>
</dbReference>
<dbReference type="GO" id="GO:0000978">
    <property type="term" value="F:RNA polymerase II cis-regulatory region sequence-specific DNA binding"/>
    <property type="evidence" value="ECO:0007669"/>
    <property type="project" value="InterPro"/>
</dbReference>
<dbReference type="InterPro" id="IPR035500">
    <property type="entry name" value="NHR-like_dom_sf"/>
</dbReference>
<dbReference type="Gene3D" id="1.10.565.10">
    <property type="entry name" value="Retinoid X Receptor"/>
    <property type="match status" value="1"/>
</dbReference>
<evidence type="ECO:0000259" key="14">
    <source>
        <dbReference type="PROSITE" id="PS51843"/>
    </source>
</evidence>
<evidence type="ECO:0000259" key="13">
    <source>
        <dbReference type="PROSITE" id="PS51030"/>
    </source>
</evidence>
<feature type="region of interest" description="Disordered" evidence="12">
    <location>
        <begin position="93"/>
        <end position="129"/>
    </location>
</feature>
<keyword evidence="9 11" id="KW-0675">Receptor</keyword>
<dbReference type="PRINTS" id="PR00047">
    <property type="entry name" value="STROIDFINGER"/>
</dbReference>
<dbReference type="Proteomes" id="UP000024404">
    <property type="component" value="Unassembled WGS sequence"/>
</dbReference>
<keyword evidence="7 11" id="KW-0238">DNA-binding</keyword>
<dbReference type="InterPro" id="IPR049636">
    <property type="entry name" value="HNF4-like_DBD"/>
</dbReference>
<dbReference type="GO" id="GO:0005634">
    <property type="term" value="C:nucleus"/>
    <property type="evidence" value="ECO:0007669"/>
    <property type="project" value="UniProtKB-SubCell"/>
</dbReference>
<evidence type="ECO:0000256" key="11">
    <source>
        <dbReference type="RuleBase" id="RU004334"/>
    </source>
</evidence>
<dbReference type="EMBL" id="CMVM020000075">
    <property type="status" value="NOT_ANNOTATED_CDS"/>
    <property type="molecule type" value="Genomic_DNA"/>
</dbReference>
<dbReference type="GO" id="GO:0003700">
    <property type="term" value="F:DNA-binding transcription factor activity"/>
    <property type="evidence" value="ECO:0007669"/>
    <property type="project" value="InterPro"/>
</dbReference>
<organism evidence="15 16">
    <name type="scientific">Onchocerca volvulus</name>
    <dbReference type="NCBI Taxonomy" id="6282"/>
    <lineage>
        <taxon>Eukaryota</taxon>
        <taxon>Metazoa</taxon>
        <taxon>Ecdysozoa</taxon>
        <taxon>Nematoda</taxon>
        <taxon>Chromadorea</taxon>
        <taxon>Rhabditida</taxon>
        <taxon>Spirurina</taxon>
        <taxon>Spiruromorpha</taxon>
        <taxon>Filarioidea</taxon>
        <taxon>Onchocercidae</taxon>
        <taxon>Onchocerca</taxon>
    </lineage>
</organism>
<evidence type="ECO:0000256" key="10">
    <source>
        <dbReference type="ARBA" id="ARBA00023242"/>
    </source>
</evidence>
<comment type="similarity">
    <text evidence="2 11">Belongs to the nuclear hormone receptor family.</text>
</comment>
<evidence type="ECO:0000256" key="12">
    <source>
        <dbReference type="SAM" id="MobiDB-lite"/>
    </source>
</evidence>
<keyword evidence="16" id="KW-1185">Reference proteome</keyword>
<dbReference type="SMART" id="SM00399">
    <property type="entry name" value="ZnF_C4"/>
    <property type="match status" value="1"/>
</dbReference>
<evidence type="ECO:0000256" key="8">
    <source>
        <dbReference type="ARBA" id="ARBA00023163"/>
    </source>
</evidence>
<dbReference type="InterPro" id="IPR001628">
    <property type="entry name" value="Znf_hrmn_rcpt"/>
</dbReference>
<protein>
    <recommendedName>
        <fullName evidence="17">Nuclear hormone receptor family member nhr-14</fullName>
    </recommendedName>
</protein>
<dbReference type="Pfam" id="PF00104">
    <property type="entry name" value="Hormone_recep"/>
    <property type="match status" value="1"/>
</dbReference>
<dbReference type="EnsemblMetazoa" id="OVOC2567.1">
    <property type="protein sequence ID" value="OVOC2567.1"/>
    <property type="gene ID" value="WBGene00239376"/>
</dbReference>
<evidence type="ECO:0000256" key="5">
    <source>
        <dbReference type="ARBA" id="ARBA00022833"/>
    </source>
</evidence>
<feature type="compositionally biased region" description="Basic residues" evidence="12">
    <location>
        <begin position="101"/>
        <end position="110"/>
    </location>
</feature>
<keyword evidence="5 11" id="KW-0862">Zinc</keyword>
<dbReference type="CDD" id="cd06960">
    <property type="entry name" value="NR_DBD_HNF4A"/>
    <property type="match status" value="1"/>
</dbReference>
<dbReference type="FunFam" id="3.30.50.10:FF:000030">
    <property type="entry name" value="Nuclear Hormone Receptor family"/>
    <property type="match status" value="1"/>
</dbReference>
<feature type="compositionally biased region" description="Polar residues" evidence="12">
    <location>
        <begin position="115"/>
        <end position="124"/>
    </location>
</feature>
<dbReference type="PANTHER" id="PTHR24083">
    <property type="entry name" value="NUCLEAR HORMONE RECEPTOR"/>
    <property type="match status" value="1"/>
</dbReference>
<evidence type="ECO:0000313" key="16">
    <source>
        <dbReference type="Proteomes" id="UP000024404"/>
    </source>
</evidence>
<evidence type="ECO:0000256" key="2">
    <source>
        <dbReference type="ARBA" id="ARBA00005993"/>
    </source>
</evidence>
<evidence type="ECO:0000256" key="1">
    <source>
        <dbReference type="ARBA" id="ARBA00004123"/>
    </source>
</evidence>
<dbReference type="GO" id="GO:1990239">
    <property type="term" value="F:steroid hormone binding"/>
    <property type="evidence" value="ECO:0007669"/>
    <property type="project" value="EnsemblMetazoa"/>
</dbReference>
<dbReference type="Gene3D" id="3.30.50.10">
    <property type="entry name" value="Erythroid Transcription Factor GATA-1, subunit A"/>
    <property type="match status" value="1"/>
</dbReference>
<accession>A0A2K6VV79</accession>
<dbReference type="GO" id="GO:0045088">
    <property type="term" value="P:regulation of innate immune response"/>
    <property type="evidence" value="ECO:0007669"/>
    <property type="project" value="EnsemblMetazoa"/>
</dbReference>
<dbReference type="CDD" id="cd06157">
    <property type="entry name" value="NR_LBD"/>
    <property type="match status" value="1"/>
</dbReference>
<evidence type="ECO:0000256" key="7">
    <source>
        <dbReference type="ARBA" id="ARBA00023125"/>
    </source>
</evidence>
<dbReference type="InterPro" id="IPR001723">
    <property type="entry name" value="Nuclear_hrmn_rcpt"/>
</dbReference>
<comment type="subcellular location">
    <subcellularLocation>
        <location evidence="1 11">Nucleus</location>
    </subcellularLocation>
</comment>
<dbReference type="PROSITE" id="PS51843">
    <property type="entry name" value="NR_LBD"/>
    <property type="match status" value="1"/>
</dbReference>
<sequence>MDTSTSQNDATSTAISDATDFCVVCGDKAIGKHYGAVACNGCKGFFRRSVWQNLQYTCRFSKQCNIDKDHRNACRYCRFQKCLADGMKPEAIQNERDRIGSTKRSRKRSLPAHLQPTSTSGDINSDSDDALPSARIERRYSKSEATTAASRRLVEMIMDIESRLQGNQNINNILGGEGHENNSRQRSISLMIGWANLLHPIPELPFTDKVLLLKHCSPAFSLLHTVQRSLSSTHIVLPNDTVLTLTPFHYPDLVAVVSRILDELLTPLRRINVEKAEMSALKALVLLHPDVTGLTITSREKLREARDGVLRALFTYLKQILSPDDISVRLSNLLLIIPSLYSVAQMLAQNTQLGVIFGLTDQMSSSSKQVTVMNDCTDEHQDVKKDLSNLSKECNNISFAKTPTLLANLVANQAISAHDNLQTTATLTNPAALPLLTSSSLPLQMKMFMT</sequence>
<dbReference type="PRINTS" id="PR00398">
    <property type="entry name" value="STRDHORMONER"/>
</dbReference>
<evidence type="ECO:0000256" key="6">
    <source>
        <dbReference type="ARBA" id="ARBA00023015"/>
    </source>
</evidence>
<reference evidence="16" key="1">
    <citation type="submission" date="2013-10" db="EMBL/GenBank/DDBJ databases">
        <title>Genome sequencing of Onchocerca volvulus.</title>
        <authorList>
            <person name="Cotton J."/>
            <person name="Tsai J."/>
            <person name="Stanley E."/>
            <person name="Tracey A."/>
            <person name="Holroyd N."/>
            <person name="Lustigman S."/>
            <person name="Berriman M."/>
        </authorList>
    </citation>
    <scope>NUCLEOTIDE SEQUENCE</scope>
</reference>
<reference evidence="15" key="2">
    <citation type="submission" date="2018-02" db="UniProtKB">
        <authorList>
            <consortium name="EnsemblMetazoa"/>
        </authorList>
    </citation>
    <scope>IDENTIFICATION</scope>
</reference>
<dbReference type="STRING" id="6282.A0A2K6VV79"/>
<name>A0A2K6VV79_ONCVO</name>
<evidence type="ECO:0000256" key="3">
    <source>
        <dbReference type="ARBA" id="ARBA00022723"/>
    </source>
</evidence>
<dbReference type="GO" id="GO:0050829">
    <property type="term" value="P:defense response to Gram-negative bacterium"/>
    <property type="evidence" value="ECO:0007669"/>
    <property type="project" value="EnsemblMetazoa"/>
</dbReference>
<dbReference type="Pfam" id="PF00105">
    <property type="entry name" value="zf-C4"/>
    <property type="match status" value="1"/>
</dbReference>
<dbReference type="InterPro" id="IPR013088">
    <property type="entry name" value="Znf_NHR/GATA"/>
</dbReference>
<dbReference type="PROSITE" id="PS00031">
    <property type="entry name" value="NUCLEAR_REC_DBD_1"/>
    <property type="match status" value="1"/>
</dbReference>
<proteinExistence type="inferred from homology"/>
<evidence type="ECO:0000256" key="9">
    <source>
        <dbReference type="ARBA" id="ARBA00023170"/>
    </source>
</evidence>
<dbReference type="InterPro" id="IPR050274">
    <property type="entry name" value="Nuclear_hormone_rcpt_NR2"/>
</dbReference>
<keyword evidence="3 11" id="KW-0479">Metal-binding</keyword>